<keyword evidence="2" id="KW-1185">Reference proteome</keyword>
<evidence type="ECO:0000313" key="1">
    <source>
        <dbReference type="EMBL" id="GAA1121070.1"/>
    </source>
</evidence>
<dbReference type="RefSeq" id="WP_344627849.1">
    <property type="nucleotide sequence ID" value="NZ_BAAALD010000122.1"/>
</dbReference>
<name>A0ABN1U642_9ACTN</name>
<organism evidence="1 2">
    <name type="scientific">Kitasatospora arboriphila</name>
    <dbReference type="NCBI Taxonomy" id="258052"/>
    <lineage>
        <taxon>Bacteria</taxon>
        <taxon>Bacillati</taxon>
        <taxon>Actinomycetota</taxon>
        <taxon>Actinomycetes</taxon>
        <taxon>Kitasatosporales</taxon>
        <taxon>Streptomycetaceae</taxon>
        <taxon>Kitasatospora</taxon>
    </lineage>
</organism>
<proteinExistence type="predicted"/>
<protein>
    <recommendedName>
        <fullName evidence="3">DUF4267 domain-containing protein</fullName>
    </recommendedName>
</protein>
<accession>A0ABN1U642</accession>
<dbReference type="Proteomes" id="UP001499987">
    <property type="component" value="Unassembled WGS sequence"/>
</dbReference>
<comment type="caution">
    <text evidence="1">The sequence shown here is derived from an EMBL/GenBank/DDBJ whole genome shotgun (WGS) entry which is preliminary data.</text>
</comment>
<sequence>MNRTLLRLTGAATAVYGLAVTRRPALLARPSGLAAPDGTVPAPVAACISPLALRDAACGLAMLLAPDDRSLRTATLLRIAADLGDAALLSGAVPAVTGLPTARYRAAALVVSLGWGALSVAGLLRPDRVPDRASDRIPERVPDPEP</sequence>
<gene>
    <name evidence="1" type="ORF">GCM10009663_70830</name>
</gene>
<evidence type="ECO:0008006" key="3">
    <source>
        <dbReference type="Google" id="ProtNLM"/>
    </source>
</evidence>
<dbReference type="EMBL" id="BAAALD010000122">
    <property type="protein sequence ID" value="GAA1121070.1"/>
    <property type="molecule type" value="Genomic_DNA"/>
</dbReference>
<evidence type="ECO:0000313" key="2">
    <source>
        <dbReference type="Proteomes" id="UP001499987"/>
    </source>
</evidence>
<reference evidence="1 2" key="1">
    <citation type="journal article" date="2019" name="Int. J. Syst. Evol. Microbiol.">
        <title>The Global Catalogue of Microorganisms (GCM) 10K type strain sequencing project: providing services to taxonomists for standard genome sequencing and annotation.</title>
        <authorList>
            <consortium name="The Broad Institute Genomics Platform"/>
            <consortium name="The Broad Institute Genome Sequencing Center for Infectious Disease"/>
            <person name="Wu L."/>
            <person name="Ma J."/>
        </authorList>
    </citation>
    <scope>NUCLEOTIDE SEQUENCE [LARGE SCALE GENOMIC DNA]</scope>
    <source>
        <strain evidence="1 2">JCM 13002</strain>
    </source>
</reference>